<accession>A0ABP6V7S2</accession>
<keyword evidence="1" id="KW-0812">Transmembrane</keyword>
<evidence type="ECO:0000256" key="1">
    <source>
        <dbReference type="SAM" id="Phobius"/>
    </source>
</evidence>
<sequence>MSPSIRSRDGGSMLLSVIFIILVMAALMTGLARLSGQSSQQLVYEAQALNARLAAESALERKVFELLADINASAAVTTEIRGCAAEAETGPRHTVDETGTIQINVVAKGSCSTGPITVIRNIEVEVIE</sequence>
<feature type="transmembrane region" description="Helical" evidence="1">
    <location>
        <begin position="12"/>
        <end position="32"/>
    </location>
</feature>
<organism evidence="2 3">
    <name type="scientific">Zobellella aerophila</name>
    <dbReference type="NCBI Taxonomy" id="870480"/>
    <lineage>
        <taxon>Bacteria</taxon>
        <taxon>Pseudomonadati</taxon>
        <taxon>Pseudomonadota</taxon>
        <taxon>Gammaproteobacteria</taxon>
        <taxon>Aeromonadales</taxon>
        <taxon>Aeromonadaceae</taxon>
        <taxon>Zobellella</taxon>
    </lineage>
</organism>
<protein>
    <recommendedName>
        <fullName evidence="4">Type 4 fimbrial biogenesis protein PilX N-terminal domain-containing protein</fullName>
    </recommendedName>
</protein>
<reference evidence="3" key="1">
    <citation type="journal article" date="2019" name="Int. J. Syst. Evol. Microbiol.">
        <title>The Global Catalogue of Microorganisms (GCM) 10K type strain sequencing project: providing services to taxonomists for standard genome sequencing and annotation.</title>
        <authorList>
            <consortium name="The Broad Institute Genomics Platform"/>
            <consortium name="The Broad Institute Genome Sequencing Center for Infectious Disease"/>
            <person name="Wu L."/>
            <person name="Ma J."/>
        </authorList>
    </citation>
    <scope>NUCLEOTIDE SEQUENCE [LARGE SCALE GENOMIC DNA]</scope>
    <source>
        <strain evidence="3">JCM 17110</strain>
    </source>
</reference>
<proteinExistence type="predicted"/>
<keyword evidence="3" id="KW-1185">Reference proteome</keyword>
<evidence type="ECO:0000313" key="3">
    <source>
        <dbReference type="Proteomes" id="UP001500795"/>
    </source>
</evidence>
<name>A0ABP6V7S2_9GAMM</name>
<evidence type="ECO:0000313" key="2">
    <source>
        <dbReference type="EMBL" id="GAA3530596.1"/>
    </source>
</evidence>
<keyword evidence="1" id="KW-0472">Membrane</keyword>
<keyword evidence="1" id="KW-1133">Transmembrane helix</keyword>
<evidence type="ECO:0008006" key="4">
    <source>
        <dbReference type="Google" id="ProtNLM"/>
    </source>
</evidence>
<comment type="caution">
    <text evidence="2">The sequence shown here is derived from an EMBL/GenBank/DDBJ whole genome shotgun (WGS) entry which is preliminary data.</text>
</comment>
<gene>
    <name evidence="2" type="ORF">GCM10022394_07370</name>
</gene>
<dbReference type="Proteomes" id="UP001500795">
    <property type="component" value="Unassembled WGS sequence"/>
</dbReference>
<dbReference type="RefSeq" id="WP_344954856.1">
    <property type="nucleotide sequence ID" value="NZ_BAABCX010000001.1"/>
</dbReference>
<dbReference type="EMBL" id="BAABCX010000001">
    <property type="protein sequence ID" value="GAA3530596.1"/>
    <property type="molecule type" value="Genomic_DNA"/>
</dbReference>